<dbReference type="EMBL" id="GBXM01091245">
    <property type="protein sequence ID" value="JAH17332.1"/>
    <property type="molecule type" value="Transcribed_RNA"/>
</dbReference>
<organism evidence="1">
    <name type="scientific">Anguilla anguilla</name>
    <name type="common">European freshwater eel</name>
    <name type="synonym">Muraena anguilla</name>
    <dbReference type="NCBI Taxonomy" id="7936"/>
    <lineage>
        <taxon>Eukaryota</taxon>
        <taxon>Metazoa</taxon>
        <taxon>Chordata</taxon>
        <taxon>Craniata</taxon>
        <taxon>Vertebrata</taxon>
        <taxon>Euteleostomi</taxon>
        <taxon>Actinopterygii</taxon>
        <taxon>Neopterygii</taxon>
        <taxon>Teleostei</taxon>
        <taxon>Anguilliformes</taxon>
        <taxon>Anguillidae</taxon>
        <taxon>Anguilla</taxon>
    </lineage>
</organism>
<proteinExistence type="predicted"/>
<evidence type="ECO:0000313" key="1">
    <source>
        <dbReference type="EMBL" id="JAH17332.1"/>
    </source>
</evidence>
<dbReference type="AlphaFoldDB" id="A0A0E9QLJ0"/>
<reference evidence="1" key="1">
    <citation type="submission" date="2014-11" db="EMBL/GenBank/DDBJ databases">
        <authorList>
            <person name="Amaro Gonzalez C."/>
        </authorList>
    </citation>
    <scope>NUCLEOTIDE SEQUENCE</scope>
</reference>
<accession>A0A0E9QLJ0</accession>
<reference evidence="1" key="2">
    <citation type="journal article" date="2015" name="Fish Shellfish Immunol.">
        <title>Early steps in the European eel (Anguilla anguilla)-Vibrio vulnificus interaction in the gills: Role of the RtxA13 toxin.</title>
        <authorList>
            <person name="Callol A."/>
            <person name="Pajuelo D."/>
            <person name="Ebbesson L."/>
            <person name="Teles M."/>
            <person name="MacKenzie S."/>
            <person name="Amaro C."/>
        </authorList>
    </citation>
    <scope>NUCLEOTIDE SEQUENCE</scope>
</reference>
<protein>
    <submittedName>
        <fullName evidence="1">Uncharacterized protein</fullName>
    </submittedName>
</protein>
<sequence length="51" mass="5994">MNALKRRGCGHVICLLAFYIFNYVQVQYCHICRVGCLAKQALRYEKEQNDI</sequence>
<name>A0A0E9QLJ0_ANGAN</name>